<dbReference type="InParanoid" id="A0A409V9M3"/>
<name>A0A409V9M3_9AGAR</name>
<evidence type="ECO:0000256" key="2">
    <source>
        <dbReference type="SAM" id="MobiDB-lite"/>
    </source>
</evidence>
<dbReference type="AlphaFoldDB" id="A0A409V9M3"/>
<feature type="region of interest" description="Disordered" evidence="2">
    <location>
        <begin position="205"/>
        <end position="285"/>
    </location>
</feature>
<feature type="region of interest" description="Disordered" evidence="2">
    <location>
        <begin position="1"/>
        <end position="24"/>
    </location>
</feature>
<feature type="compositionally biased region" description="Low complexity" evidence="2">
    <location>
        <begin position="641"/>
        <end position="657"/>
    </location>
</feature>
<dbReference type="OrthoDB" id="3263403at2759"/>
<feature type="coiled-coil region" evidence="1">
    <location>
        <begin position="115"/>
        <end position="142"/>
    </location>
</feature>
<feature type="region of interest" description="Disordered" evidence="2">
    <location>
        <begin position="434"/>
        <end position="669"/>
    </location>
</feature>
<organism evidence="3 4">
    <name type="scientific">Panaeolus cyanescens</name>
    <dbReference type="NCBI Taxonomy" id="181874"/>
    <lineage>
        <taxon>Eukaryota</taxon>
        <taxon>Fungi</taxon>
        <taxon>Dikarya</taxon>
        <taxon>Basidiomycota</taxon>
        <taxon>Agaricomycotina</taxon>
        <taxon>Agaricomycetes</taxon>
        <taxon>Agaricomycetidae</taxon>
        <taxon>Agaricales</taxon>
        <taxon>Agaricineae</taxon>
        <taxon>Galeropsidaceae</taxon>
        <taxon>Panaeolus</taxon>
    </lineage>
</organism>
<feature type="compositionally biased region" description="Low complexity" evidence="2">
    <location>
        <begin position="446"/>
        <end position="458"/>
    </location>
</feature>
<accession>A0A409V9M3</accession>
<feature type="compositionally biased region" description="Low complexity" evidence="2">
    <location>
        <begin position="209"/>
        <end position="235"/>
    </location>
</feature>
<comment type="caution">
    <text evidence="3">The sequence shown here is derived from an EMBL/GenBank/DDBJ whole genome shotgun (WGS) entry which is preliminary data.</text>
</comment>
<feature type="compositionally biased region" description="Low complexity" evidence="2">
    <location>
        <begin position="621"/>
        <end position="631"/>
    </location>
</feature>
<dbReference type="Proteomes" id="UP000284842">
    <property type="component" value="Unassembled WGS sequence"/>
</dbReference>
<feature type="compositionally biased region" description="Low complexity" evidence="2">
    <location>
        <begin position="592"/>
        <end position="611"/>
    </location>
</feature>
<evidence type="ECO:0000313" key="3">
    <source>
        <dbReference type="EMBL" id="PPQ63436.1"/>
    </source>
</evidence>
<protein>
    <submittedName>
        <fullName evidence="3">Uncharacterized protein</fullName>
    </submittedName>
</protein>
<evidence type="ECO:0000256" key="1">
    <source>
        <dbReference type="SAM" id="Coils"/>
    </source>
</evidence>
<proteinExistence type="predicted"/>
<feature type="compositionally biased region" description="Polar residues" evidence="2">
    <location>
        <begin position="541"/>
        <end position="551"/>
    </location>
</feature>
<feature type="compositionally biased region" description="Polar residues" evidence="2">
    <location>
        <begin position="501"/>
        <end position="515"/>
    </location>
</feature>
<dbReference type="STRING" id="181874.A0A409V9M3"/>
<reference evidence="3 4" key="1">
    <citation type="journal article" date="2018" name="Evol. Lett.">
        <title>Horizontal gene cluster transfer increased hallucinogenic mushroom diversity.</title>
        <authorList>
            <person name="Reynolds H.T."/>
            <person name="Vijayakumar V."/>
            <person name="Gluck-Thaler E."/>
            <person name="Korotkin H.B."/>
            <person name="Matheny P.B."/>
            <person name="Slot J.C."/>
        </authorList>
    </citation>
    <scope>NUCLEOTIDE SEQUENCE [LARGE SCALE GENOMIC DNA]</scope>
    <source>
        <strain evidence="3 4">2629</strain>
    </source>
</reference>
<feature type="compositionally biased region" description="Low complexity" evidence="2">
    <location>
        <begin position="248"/>
        <end position="284"/>
    </location>
</feature>
<evidence type="ECO:0000313" key="4">
    <source>
        <dbReference type="Proteomes" id="UP000284842"/>
    </source>
</evidence>
<keyword evidence="4" id="KW-1185">Reference proteome</keyword>
<dbReference type="EMBL" id="NHTK01006123">
    <property type="protein sequence ID" value="PPQ63436.1"/>
    <property type="molecule type" value="Genomic_DNA"/>
</dbReference>
<keyword evidence="1" id="KW-0175">Coiled coil</keyword>
<gene>
    <name evidence="3" type="ORF">CVT24_004946</name>
</gene>
<sequence length="896" mass="98719">MEPTTQQPQYDNTQSSGSVNTNPGVQKLPVFRNAAVTRQKVVEILANTANGCLSELGYYPGMGMRLQELEAICAQQENDIKRMKFEQKKLFEDNVKLNTLAQTQANRLRDMGLTEIEKASRLAKLEEEVQRLTAQKKELVQGRKMQDTGGRVLELSFTELQMKHMDLLDSYRLAYAEVQRLHNQAKSQADELAATKMQLNGMIVKHSSSKSSSEPGGQSSSYPQQTGPPGQGPSQVLRSSAVAPQMVQQESQQARLQQSHHQQQQVMPHPQQVPVQQNVPRPSQTSIPIPPSHPQYNQIMSAHLSQQHRVQQQQRHSMPQTVSPAQIYFQQQGLPPGQRNPSAVYISYPVTQAGTAASPIEVSPDIPSRQPLVPLQQNTGQRVVSSHPPQIAQQQLRNVHTQQQLAGPEHRNNLIHAPNMTVAPHQLMQNNHISSQQPHNLPAPYQHILPPNPQQQQQIRRHSSSLGYTSQQRDPSRPAAYTVPLGQPSPYHPQHVPLGQPSYNTQMGPPTQLPTQVHGWNPSHRMNASPDAPPRSAPPSTSGYGPSNLPNHTMEMQPHLSHLSGGEPLRQTRSVPTTPTTGFQEASQSILSIRTPLPTSRPSSSSSSPKVYLPPPPLDESTIITSISRRSLSAGSGIPTSRPSSSSSRPSSRQQSQVETLSPPLIVPSHEIPPTQLPVVGPTFTPNQTPPNVQTVSSHIPVTEPLAEAGPTLVAPIPLKRESSTSVAELRQLSEEHAKRMRMEAEQPEVVPECLPAQPVPEPSPLAVSATPPVAFVVKGEPMDDLPIPAVPFPSEQGDGDVQMLTDEDGYIVIEEELGPDGLRLVSDCLPDVYDTVRKEDGTVENTCKLCQHRFRVQLLSEPPPPMVNATEDELERHCLEDHEKVWMQLREPSES</sequence>
<feature type="compositionally biased region" description="Polar residues" evidence="2">
    <location>
        <begin position="571"/>
        <end position="591"/>
    </location>
</feature>